<accession>A0A433YDR3</accession>
<reference evidence="1 2" key="1">
    <citation type="submission" date="2018-12" db="EMBL/GenBank/DDBJ databases">
        <authorList>
            <person name="Sun L."/>
            <person name="Chen Z."/>
        </authorList>
    </citation>
    <scope>NUCLEOTIDE SEQUENCE [LARGE SCALE GENOMIC DNA]</scope>
    <source>
        <strain evidence="1 2">DSM 15890</strain>
    </source>
</reference>
<comment type="caution">
    <text evidence="1">The sequence shown here is derived from an EMBL/GenBank/DDBJ whole genome shotgun (WGS) entry which is preliminary data.</text>
</comment>
<proteinExistence type="predicted"/>
<protein>
    <submittedName>
        <fullName evidence="1">Uncharacterized protein</fullName>
    </submittedName>
</protein>
<dbReference type="EMBL" id="RZNY01000002">
    <property type="protein sequence ID" value="RUT48021.1"/>
    <property type="molecule type" value="Genomic_DNA"/>
</dbReference>
<gene>
    <name evidence="1" type="ORF">EJP82_02435</name>
</gene>
<evidence type="ECO:0000313" key="1">
    <source>
        <dbReference type="EMBL" id="RUT48021.1"/>
    </source>
</evidence>
<evidence type="ECO:0000313" key="2">
    <source>
        <dbReference type="Proteomes" id="UP000279446"/>
    </source>
</evidence>
<dbReference type="OrthoDB" id="2665115at2"/>
<dbReference type="AlphaFoldDB" id="A0A433YDR3"/>
<keyword evidence="2" id="KW-1185">Reference proteome</keyword>
<dbReference type="Proteomes" id="UP000279446">
    <property type="component" value="Unassembled WGS sequence"/>
</dbReference>
<sequence length="89" mass="10328">MMQLNIITAEMNKQEDGTYIGKTVFQVETHKVNYEVTFFSKRGNDWDYSLHFAGEPGDEEQFLLVDAYIEQNDEAFDSLLDAAWDNLPE</sequence>
<name>A0A433YDR3_9BACL</name>
<organism evidence="1 2">
    <name type="scientific">Paenibacillus anaericanus</name>
    <dbReference type="NCBI Taxonomy" id="170367"/>
    <lineage>
        <taxon>Bacteria</taxon>
        <taxon>Bacillati</taxon>
        <taxon>Bacillota</taxon>
        <taxon>Bacilli</taxon>
        <taxon>Bacillales</taxon>
        <taxon>Paenibacillaceae</taxon>
        <taxon>Paenibacillus</taxon>
    </lineage>
</organism>